<dbReference type="Proteomes" id="UP000325641">
    <property type="component" value="Chromosome"/>
</dbReference>
<proteinExistence type="predicted"/>
<reference evidence="2" key="1">
    <citation type="submission" date="2019-10" db="EMBL/GenBank/DDBJ databases">
        <title>Complete Genome Sequence of Bradyrhizobium betae type strain PL7HG1T.</title>
        <authorList>
            <person name="Bromfield E.S.P."/>
            <person name="Cloutier S."/>
        </authorList>
    </citation>
    <scope>NUCLEOTIDE SEQUENCE [LARGE SCALE GENOMIC DNA]</scope>
    <source>
        <strain evidence="2">PL7HG1</strain>
    </source>
</reference>
<evidence type="ECO:0000313" key="2">
    <source>
        <dbReference type="Proteomes" id="UP000325641"/>
    </source>
</evidence>
<dbReference type="RefSeq" id="WP_151642163.1">
    <property type="nucleotide sequence ID" value="NZ_CP044543.1"/>
</dbReference>
<dbReference type="AlphaFoldDB" id="A0A5P6P1A2"/>
<dbReference type="EMBL" id="CP044543">
    <property type="protein sequence ID" value="QFI71253.1"/>
    <property type="molecule type" value="Genomic_DNA"/>
</dbReference>
<gene>
    <name evidence="1" type="ORF">F8237_02005</name>
</gene>
<dbReference type="KEGG" id="bbet:F8237_02005"/>
<organism evidence="1 2">
    <name type="scientific">Bradyrhizobium betae</name>
    <dbReference type="NCBI Taxonomy" id="244734"/>
    <lineage>
        <taxon>Bacteria</taxon>
        <taxon>Pseudomonadati</taxon>
        <taxon>Pseudomonadota</taxon>
        <taxon>Alphaproteobacteria</taxon>
        <taxon>Hyphomicrobiales</taxon>
        <taxon>Nitrobacteraceae</taxon>
        <taxon>Bradyrhizobium</taxon>
    </lineage>
</organism>
<accession>A0A5P6P1A2</accession>
<sequence length="149" mass="16082">MSSITRPQRITPPAAPGSLLKPVCEIAQTRNFKAGPADDPAYLQAVRDCPCLYCGVDPCGEAAHVRLASAAFGKSSGMGKKPEDCWALPLCRDDHLNARHAQHKGSEDAFWQALGINPLLVAQRLYAQRGDLLAMRAVVFVAILERGKS</sequence>
<evidence type="ECO:0000313" key="1">
    <source>
        <dbReference type="EMBL" id="QFI71253.1"/>
    </source>
</evidence>
<name>A0A5P6P1A2_9BRAD</name>
<dbReference type="OrthoDB" id="149299at2"/>
<evidence type="ECO:0008006" key="3">
    <source>
        <dbReference type="Google" id="ProtNLM"/>
    </source>
</evidence>
<protein>
    <recommendedName>
        <fullName evidence="3">DUF968 domain-containing protein</fullName>
    </recommendedName>
</protein>